<reference evidence="7" key="2">
    <citation type="submission" date="2013-10" db="EMBL/GenBank/DDBJ databases">
        <authorList>
            <person name="Aslett M."/>
        </authorList>
    </citation>
    <scope>NUCLEOTIDE SEQUENCE [LARGE SCALE GENOMIC DNA]</scope>
    <source>
        <strain evidence="7">Houghton</strain>
    </source>
</reference>
<reference evidence="7" key="1">
    <citation type="submission" date="2013-10" db="EMBL/GenBank/DDBJ databases">
        <title>Genomic analysis of the causative agents of coccidiosis in chickens.</title>
        <authorList>
            <person name="Reid A.J."/>
            <person name="Blake D."/>
            <person name="Billington K."/>
            <person name="Browne H."/>
            <person name="Dunn M."/>
            <person name="Hung S."/>
            <person name="Kawahara F."/>
            <person name="Miranda-Saavedra D."/>
            <person name="Mourier T."/>
            <person name="Nagra H."/>
            <person name="Otto T.D."/>
            <person name="Rawlings N."/>
            <person name="Sanchez A."/>
            <person name="Sanders M."/>
            <person name="Subramaniam C."/>
            <person name="Tay Y."/>
            <person name="Dear P."/>
            <person name="Doerig C."/>
            <person name="Gruber A."/>
            <person name="Parkinson J."/>
            <person name="Shirley M."/>
            <person name="Wan K.L."/>
            <person name="Berriman M."/>
            <person name="Tomley F."/>
            <person name="Pain A."/>
        </authorList>
    </citation>
    <scope>NUCLEOTIDE SEQUENCE [LARGE SCALE GENOMIC DNA]</scope>
    <source>
        <strain evidence="7">Houghton</strain>
    </source>
</reference>
<gene>
    <name evidence="7" type="ORF">EPH_0063790</name>
</gene>
<dbReference type="PROSITE" id="PS51203">
    <property type="entry name" value="CS"/>
    <property type="match status" value="1"/>
</dbReference>
<name>U6H072_9EIME</name>
<dbReference type="PANTHER" id="PTHR13164">
    <property type="entry name" value="CALICYLIN BINDING PROTEIN"/>
    <property type="match status" value="1"/>
</dbReference>
<feature type="domain" description="CS" evidence="6">
    <location>
        <begin position="96"/>
        <end position="190"/>
    </location>
</feature>
<protein>
    <recommendedName>
        <fullName evidence="1">Calcyclin-binding protein</fullName>
    </recommendedName>
</protein>
<proteinExistence type="predicted"/>
<dbReference type="PANTHER" id="PTHR13164:SF3">
    <property type="entry name" value="CALCYCLIN-BINDING PROTEIN"/>
    <property type="match status" value="1"/>
</dbReference>
<dbReference type="Proteomes" id="UP000018201">
    <property type="component" value="Unassembled WGS sequence"/>
</dbReference>
<sequence length="252" mass="28691">MAQVFDREDTMEHTSALRSDLEELESLVFDREVTMEHTSALRSDLEELESLVKVAKRPAVMRLLSEQCQRLRDQIQEAERLEKCAAQGVSTQEVFNTIDRFAWDQTPTFVKVYVQLDGLTDLSPDATSVRFEDNSAELVVRNLRQKNYNLKFSPLFAPIDTQKSNFSVKRDTATIRLAKLRPGEHWDSVAKPTQSNAIPKLDPSADPSQSIMSMMKSLYNQGDSEMKRTIAKAWTESQERKAKGIQAEDGLF</sequence>
<dbReference type="GO" id="GO:0044548">
    <property type="term" value="F:S100 protein binding"/>
    <property type="evidence" value="ECO:0007669"/>
    <property type="project" value="InterPro"/>
</dbReference>
<dbReference type="VEuPathDB" id="ToxoDB:EPH_0063790"/>
<dbReference type="SUPFAM" id="SSF49764">
    <property type="entry name" value="HSP20-like chaperones"/>
    <property type="match status" value="1"/>
</dbReference>
<dbReference type="InterPro" id="IPR007699">
    <property type="entry name" value="SGS_dom"/>
</dbReference>
<dbReference type="Pfam" id="PF09032">
    <property type="entry name" value="Siah-Interact_N"/>
    <property type="match status" value="1"/>
</dbReference>
<dbReference type="InterPro" id="IPR052289">
    <property type="entry name" value="Calcyclin-binding_UBL-bridge"/>
</dbReference>
<evidence type="ECO:0000259" key="6">
    <source>
        <dbReference type="PROSITE" id="PS51203"/>
    </source>
</evidence>
<dbReference type="Pfam" id="PF04969">
    <property type="entry name" value="CS"/>
    <property type="match status" value="1"/>
</dbReference>
<keyword evidence="2" id="KW-0833">Ubl conjugation pathway</keyword>
<feature type="domain" description="SGS" evidence="5">
    <location>
        <begin position="174"/>
        <end position="252"/>
    </location>
</feature>
<evidence type="ECO:0000313" key="7">
    <source>
        <dbReference type="EMBL" id="CDI85845.1"/>
    </source>
</evidence>
<dbReference type="EMBL" id="HG694399">
    <property type="protein sequence ID" value="CDI85845.1"/>
    <property type="molecule type" value="Genomic_DNA"/>
</dbReference>
<evidence type="ECO:0000256" key="4">
    <source>
        <dbReference type="ARBA" id="ARBA00025145"/>
    </source>
</evidence>
<organism evidence="7 8">
    <name type="scientific">Eimeria praecox</name>
    <dbReference type="NCBI Taxonomy" id="51316"/>
    <lineage>
        <taxon>Eukaryota</taxon>
        <taxon>Sar</taxon>
        <taxon>Alveolata</taxon>
        <taxon>Apicomplexa</taxon>
        <taxon>Conoidasida</taxon>
        <taxon>Coccidia</taxon>
        <taxon>Eucoccidiorida</taxon>
        <taxon>Eimeriorina</taxon>
        <taxon>Eimeriidae</taxon>
        <taxon>Eimeria</taxon>
    </lineage>
</organism>
<evidence type="ECO:0000256" key="3">
    <source>
        <dbReference type="ARBA" id="ARBA00022990"/>
    </source>
</evidence>
<dbReference type="AlphaFoldDB" id="U6H072"/>
<dbReference type="InterPro" id="IPR008978">
    <property type="entry name" value="HSP20-like_chaperone"/>
</dbReference>
<dbReference type="InterPro" id="IPR037893">
    <property type="entry name" value="CS_CacyBP"/>
</dbReference>
<dbReference type="OrthoDB" id="164025at2759"/>
<evidence type="ECO:0000256" key="2">
    <source>
        <dbReference type="ARBA" id="ARBA00022786"/>
    </source>
</evidence>
<dbReference type="GO" id="GO:0015631">
    <property type="term" value="F:tubulin binding"/>
    <property type="evidence" value="ECO:0007669"/>
    <property type="project" value="InterPro"/>
</dbReference>
<evidence type="ECO:0000259" key="5">
    <source>
        <dbReference type="PROSITE" id="PS51048"/>
    </source>
</evidence>
<dbReference type="GO" id="GO:0005634">
    <property type="term" value="C:nucleus"/>
    <property type="evidence" value="ECO:0007669"/>
    <property type="project" value="TreeGrafter"/>
</dbReference>
<dbReference type="Gene3D" id="2.60.40.790">
    <property type="match status" value="1"/>
</dbReference>
<dbReference type="GO" id="GO:0031625">
    <property type="term" value="F:ubiquitin protein ligase binding"/>
    <property type="evidence" value="ECO:0007669"/>
    <property type="project" value="InterPro"/>
</dbReference>
<evidence type="ECO:0000256" key="1">
    <source>
        <dbReference type="ARBA" id="ARBA00015702"/>
    </source>
</evidence>
<dbReference type="InterPro" id="IPR007052">
    <property type="entry name" value="CS_dom"/>
</dbReference>
<keyword evidence="8" id="KW-1185">Reference proteome</keyword>
<accession>U6H072</accession>
<dbReference type="PROSITE" id="PS51048">
    <property type="entry name" value="SGS"/>
    <property type="match status" value="1"/>
</dbReference>
<dbReference type="CDD" id="cd06468">
    <property type="entry name" value="p23_CacyBP"/>
    <property type="match status" value="1"/>
</dbReference>
<comment type="function">
    <text evidence="4">May be involved in calcium-dependent ubiquitination and subsequent proteasomal degradation of target proteins. Probably serves as a molecular bridge in ubiquitin E3 complexes. Participates in the ubiquitin-mediated degradation of beta-catenin (CTNNB1).</text>
</comment>
<evidence type="ECO:0000313" key="8">
    <source>
        <dbReference type="Proteomes" id="UP000018201"/>
    </source>
</evidence>
<keyword evidence="3" id="KW-0007">Acetylation</keyword>
<dbReference type="InterPro" id="IPR015120">
    <property type="entry name" value="Siah-Interact_N"/>
</dbReference>